<accession>A0ABU3DZE4</accession>
<organism evidence="1 2">
    <name type="scientific">Autumnicola patrickiae</name>
    <dbReference type="NCBI Taxonomy" id="3075591"/>
    <lineage>
        <taxon>Bacteria</taxon>
        <taxon>Pseudomonadati</taxon>
        <taxon>Bacteroidota</taxon>
        <taxon>Flavobacteriia</taxon>
        <taxon>Flavobacteriales</taxon>
        <taxon>Flavobacteriaceae</taxon>
        <taxon>Autumnicola</taxon>
    </lineage>
</organism>
<sequence>MKGNHENVLVTLYGPNYIQNDWTIPCMKSWKNILNISHSDFYVLPDKTLSATEKKTFSELNFKTTNADEEIDKFLNKYPALKFIRENDATWRKIIDVGIIFREAEKITIIDTDVFVKDQINLPLKDIDIVYMREDIPAYRGKWNMVWKEKMVPALNAGIVIVDPKIIDYGYLESLVLNYLQGCKNYWWSEQSAWACLAGKSKRRFVFSGEQVRVTSGMRQRSAKEISNNSYKYFGNKEMIKNYKEFEPLLYGGSIFHFAGPGKYMFKKSQEYLLQNIKPNSITIDAHNEETLNFQDKIFISMRLYLKEKF</sequence>
<protein>
    <recommendedName>
        <fullName evidence="3">Glycosyltransferase</fullName>
    </recommendedName>
</protein>
<dbReference type="SUPFAM" id="SSF53448">
    <property type="entry name" value="Nucleotide-diphospho-sugar transferases"/>
    <property type="match status" value="1"/>
</dbReference>
<evidence type="ECO:0008006" key="3">
    <source>
        <dbReference type="Google" id="ProtNLM"/>
    </source>
</evidence>
<keyword evidence="2" id="KW-1185">Reference proteome</keyword>
<dbReference type="EMBL" id="JAVRHM010000002">
    <property type="protein sequence ID" value="MDT0688829.1"/>
    <property type="molecule type" value="Genomic_DNA"/>
</dbReference>
<dbReference type="Gene3D" id="3.90.550.10">
    <property type="entry name" value="Spore Coat Polysaccharide Biosynthesis Protein SpsA, Chain A"/>
    <property type="match status" value="1"/>
</dbReference>
<comment type="caution">
    <text evidence="1">The sequence shown here is derived from an EMBL/GenBank/DDBJ whole genome shotgun (WGS) entry which is preliminary data.</text>
</comment>
<dbReference type="RefSeq" id="WP_311681297.1">
    <property type="nucleotide sequence ID" value="NZ_JAVRHM010000002.1"/>
</dbReference>
<evidence type="ECO:0000313" key="2">
    <source>
        <dbReference type="Proteomes" id="UP001261624"/>
    </source>
</evidence>
<proteinExistence type="predicted"/>
<gene>
    <name evidence="1" type="ORF">RM549_03485</name>
</gene>
<evidence type="ECO:0000313" key="1">
    <source>
        <dbReference type="EMBL" id="MDT0688829.1"/>
    </source>
</evidence>
<reference evidence="1 2" key="1">
    <citation type="submission" date="2023-09" db="EMBL/GenBank/DDBJ databases">
        <authorList>
            <person name="Rey-Velasco X."/>
        </authorList>
    </citation>
    <scope>NUCLEOTIDE SEQUENCE [LARGE SCALE GENOMIC DNA]</scope>
    <source>
        <strain evidence="1 2">F188</strain>
    </source>
</reference>
<dbReference type="InterPro" id="IPR029044">
    <property type="entry name" value="Nucleotide-diphossugar_trans"/>
</dbReference>
<name>A0ABU3DZE4_9FLAO</name>
<dbReference type="Proteomes" id="UP001261624">
    <property type="component" value="Unassembled WGS sequence"/>
</dbReference>